<accession>A0AA47GGK3</accession>
<dbReference type="GO" id="GO:0034040">
    <property type="term" value="F:ATPase-coupled lipid transmembrane transporter activity"/>
    <property type="evidence" value="ECO:0007669"/>
    <property type="project" value="TreeGrafter"/>
</dbReference>
<protein>
    <submittedName>
        <fullName evidence="4">ABC transporter ATP-binding protein/permease</fullName>
    </submittedName>
</protein>
<dbReference type="PROSITE" id="PS00211">
    <property type="entry name" value="ABC_TRANSPORTER_1"/>
    <property type="match status" value="1"/>
</dbReference>
<dbReference type="GO" id="GO:0016887">
    <property type="term" value="F:ATP hydrolysis activity"/>
    <property type="evidence" value="ECO:0007669"/>
    <property type="project" value="InterPro"/>
</dbReference>
<organism evidence="4 5">
    <name type="scientific">Lactobacillus helsingborgensis</name>
    <dbReference type="NCBI Taxonomy" id="1218494"/>
    <lineage>
        <taxon>Bacteria</taxon>
        <taxon>Bacillati</taxon>
        <taxon>Bacillota</taxon>
        <taxon>Bacilli</taxon>
        <taxon>Lactobacillales</taxon>
        <taxon>Lactobacillaceae</taxon>
        <taxon>Lactobacillus</taxon>
    </lineage>
</organism>
<reference evidence="4" key="1">
    <citation type="submission" date="2021-09" db="EMBL/GenBank/DDBJ databases">
        <title>Lactobacillus species from Apis mellifera, Switzerland.</title>
        <authorList>
            <person name="Pfister J."/>
            <person name="Brown A."/>
            <person name="Neumann P."/>
            <person name="Collaud A."/>
            <person name="Retschnig G."/>
            <person name="Perreten V."/>
        </authorList>
    </citation>
    <scope>NUCLEOTIDE SEQUENCE</scope>
    <source>
        <strain evidence="4">IBH002</strain>
    </source>
</reference>
<feature type="domain" description="ABC transporter" evidence="3">
    <location>
        <begin position="35"/>
        <end position="242"/>
    </location>
</feature>
<dbReference type="InterPro" id="IPR027417">
    <property type="entry name" value="P-loop_NTPase"/>
</dbReference>
<dbReference type="InterPro" id="IPR003439">
    <property type="entry name" value="ABC_transporter-like_ATP-bd"/>
</dbReference>
<dbReference type="SUPFAM" id="SSF52540">
    <property type="entry name" value="P-loop containing nucleoside triphosphate hydrolases"/>
    <property type="match status" value="1"/>
</dbReference>
<dbReference type="InterPro" id="IPR017871">
    <property type="entry name" value="ABC_transporter-like_CS"/>
</dbReference>
<dbReference type="PANTHER" id="PTHR24221:SF654">
    <property type="entry name" value="ATP-BINDING CASSETTE SUB-FAMILY B MEMBER 6"/>
    <property type="match status" value="1"/>
</dbReference>
<proteinExistence type="predicted"/>
<dbReference type="PROSITE" id="PS50893">
    <property type="entry name" value="ABC_TRANSPORTER_2"/>
    <property type="match status" value="1"/>
</dbReference>
<dbReference type="Gene3D" id="3.40.50.300">
    <property type="entry name" value="P-loop containing nucleotide triphosphate hydrolases"/>
    <property type="match status" value="1"/>
</dbReference>
<dbReference type="PANTHER" id="PTHR24221">
    <property type="entry name" value="ATP-BINDING CASSETTE SUB-FAMILY B"/>
    <property type="match status" value="1"/>
</dbReference>
<dbReference type="InterPro" id="IPR003593">
    <property type="entry name" value="AAA+_ATPase"/>
</dbReference>
<dbReference type="RefSeq" id="WP_257011503.1">
    <property type="nucleotide sequence ID" value="NZ_CP084389.1"/>
</dbReference>
<dbReference type="EMBL" id="CP084389">
    <property type="protein sequence ID" value="UZX29335.1"/>
    <property type="molecule type" value="Genomic_DNA"/>
</dbReference>
<dbReference type="GO" id="GO:0005524">
    <property type="term" value="F:ATP binding"/>
    <property type="evidence" value="ECO:0007669"/>
    <property type="project" value="UniProtKB-KW"/>
</dbReference>
<name>A0AA47GGK3_9LACO</name>
<evidence type="ECO:0000256" key="1">
    <source>
        <dbReference type="ARBA" id="ARBA00022741"/>
    </source>
</evidence>
<keyword evidence="2 4" id="KW-0067">ATP-binding</keyword>
<evidence type="ECO:0000313" key="4">
    <source>
        <dbReference type="EMBL" id="UZX29335.1"/>
    </source>
</evidence>
<dbReference type="Proteomes" id="UP001164557">
    <property type="component" value="Chromosome"/>
</dbReference>
<dbReference type="InterPro" id="IPR039421">
    <property type="entry name" value="Type_1_exporter"/>
</dbReference>
<gene>
    <name evidence="4" type="ORF">LDX53_07100</name>
</gene>
<dbReference type="SMART" id="SM00382">
    <property type="entry name" value="AAA"/>
    <property type="match status" value="1"/>
</dbReference>
<sequence length="243" mass="27155">MTELQALNPIFSKYQLDEPIKANIEGDRKIATINISAKNLQIAYHPDKPVFKKPLNFKIDDGQKIAVDGESGSGKSTLLKILAGRLTDYTGELELDNTEYKNIANSTLRANIVYIDQTAYLFNDTVRYNLELGQHFTDEEIKSALEKADLWDFVSSLPQKLDTPVGEGGASLSGGQKQRLALARGLLRNRKLYLLDESTSSLDKAGAIKVENDFLNLPKITVVFVSHQLHEENKDKFDQIITV</sequence>
<evidence type="ECO:0000259" key="3">
    <source>
        <dbReference type="PROSITE" id="PS50893"/>
    </source>
</evidence>
<dbReference type="Pfam" id="PF00005">
    <property type="entry name" value="ABC_tran"/>
    <property type="match status" value="1"/>
</dbReference>
<keyword evidence="1" id="KW-0547">Nucleotide-binding</keyword>
<keyword evidence="5" id="KW-1185">Reference proteome</keyword>
<evidence type="ECO:0000256" key="2">
    <source>
        <dbReference type="ARBA" id="ARBA00022840"/>
    </source>
</evidence>
<evidence type="ECO:0000313" key="5">
    <source>
        <dbReference type="Proteomes" id="UP001164557"/>
    </source>
</evidence>
<dbReference type="AlphaFoldDB" id="A0AA47GGK3"/>